<accession>A0A2H0WRJ1</accession>
<dbReference type="Pfam" id="PF01541">
    <property type="entry name" value="GIY-YIG"/>
    <property type="match status" value="1"/>
</dbReference>
<comment type="caution">
    <text evidence="3">The sequence shown here is derived from an EMBL/GenBank/DDBJ whole genome shotgun (WGS) entry which is preliminary data.</text>
</comment>
<dbReference type="Gene3D" id="3.40.1440.10">
    <property type="entry name" value="GIY-YIG endonuclease"/>
    <property type="match status" value="1"/>
</dbReference>
<reference evidence="4" key="1">
    <citation type="submission" date="2017-09" db="EMBL/GenBank/DDBJ databases">
        <title>Depth-based differentiation of microbial function through sediment-hosted aquifers and enrichment of novel symbionts in the deep terrestrial subsurface.</title>
        <authorList>
            <person name="Probst A.J."/>
            <person name="Ladd B."/>
            <person name="Jarett J.K."/>
            <person name="Geller-Mcgrath D.E."/>
            <person name="Sieber C.M.K."/>
            <person name="Emerson J.B."/>
            <person name="Anantharaman K."/>
            <person name="Thomas B.C."/>
            <person name="Malmstrom R."/>
            <person name="Stieglmeier M."/>
            <person name="Klingl A."/>
            <person name="Woyke T."/>
            <person name="Ryan C.M."/>
            <person name="Banfield J.F."/>
        </authorList>
    </citation>
    <scope>NUCLEOTIDE SEQUENCE [LARGE SCALE GENOMIC DNA]</scope>
</reference>
<dbReference type="SUPFAM" id="SSF82771">
    <property type="entry name" value="GIY-YIG endonuclease"/>
    <property type="match status" value="1"/>
</dbReference>
<evidence type="ECO:0000313" key="4">
    <source>
        <dbReference type="Proteomes" id="UP000231282"/>
    </source>
</evidence>
<protein>
    <submittedName>
        <fullName evidence="3">Endonuclease</fullName>
    </submittedName>
</protein>
<dbReference type="EMBL" id="PEZH01000015">
    <property type="protein sequence ID" value="PIS15270.1"/>
    <property type="molecule type" value="Genomic_DNA"/>
</dbReference>
<proteinExistence type="inferred from homology"/>
<dbReference type="AlphaFoldDB" id="A0A2H0WRJ1"/>
<evidence type="ECO:0000313" key="3">
    <source>
        <dbReference type="EMBL" id="PIS15270.1"/>
    </source>
</evidence>
<dbReference type="Proteomes" id="UP000231282">
    <property type="component" value="Unassembled WGS sequence"/>
</dbReference>
<dbReference type="PROSITE" id="PS50164">
    <property type="entry name" value="GIY_YIG"/>
    <property type="match status" value="1"/>
</dbReference>
<dbReference type="InterPro" id="IPR035901">
    <property type="entry name" value="GIY-YIG_endonuc_sf"/>
</dbReference>
<feature type="domain" description="GIY-YIG" evidence="2">
    <location>
        <begin position="1"/>
        <end position="80"/>
    </location>
</feature>
<dbReference type="CDD" id="cd10449">
    <property type="entry name" value="GIY-YIG_SLX1_like"/>
    <property type="match status" value="1"/>
</dbReference>
<dbReference type="PANTHER" id="PTHR34477:SF1">
    <property type="entry name" value="UPF0213 PROTEIN YHBQ"/>
    <property type="match status" value="1"/>
</dbReference>
<evidence type="ECO:0000256" key="1">
    <source>
        <dbReference type="ARBA" id="ARBA00007435"/>
    </source>
</evidence>
<gene>
    <name evidence="3" type="ORF">COT63_00865</name>
</gene>
<keyword evidence="3" id="KW-0255">Endonuclease</keyword>
<keyword evidence="3" id="KW-0540">Nuclease</keyword>
<dbReference type="PANTHER" id="PTHR34477">
    <property type="entry name" value="UPF0213 PROTEIN YHBQ"/>
    <property type="match status" value="1"/>
</dbReference>
<evidence type="ECO:0000259" key="2">
    <source>
        <dbReference type="PROSITE" id="PS50164"/>
    </source>
</evidence>
<dbReference type="InterPro" id="IPR000305">
    <property type="entry name" value="GIY-YIG_endonuc"/>
</dbReference>
<comment type="similarity">
    <text evidence="1">Belongs to the UPF0213 family.</text>
</comment>
<keyword evidence="3" id="KW-0378">Hydrolase</keyword>
<name>A0A2H0WRJ1_9BACT</name>
<organism evidence="3 4">
    <name type="scientific">Candidatus Shapirobacteria bacterium CG09_land_8_20_14_0_10_38_17</name>
    <dbReference type="NCBI Taxonomy" id="1974884"/>
    <lineage>
        <taxon>Bacteria</taxon>
        <taxon>Candidatus Shapironibacteriota</taxon>
    </lineage>
</organism>
<dbReference type="InterPro" id="IPR050190">
    <property type="entry name" value="UPF0213_domain"/>
</dbReference>
<sequence length="95" mass="11142">MYYVYVIKSQSSGKIYIGQTSDLEKRLKRHNKIINIKKTSYTYKNKGPWILVYKEIFSERKDATKREKQLKSAQGRKFIKEYICTHSSVGRASAS</sequence>
<dbReference type="GO" id="GO:0004519">
    <property type="term" value="F:endonuclease activity"/>
    <property type="evidence" value="ECO:0007669"/>
    <property type="project" value="UniProtKB-KW"/>
</dbReference>